<reference evidence="2" key="1">
    <citation type="journal article" date="2014" name="Int. J. Syst. Evol. Microbiol.">
        <title>Complete genome of a new Firmicutes species belonging to the dominant human colonic microbiota ('Ruminococcus bicirculans') reveals two chromosomes and a selective capacity to utilize plant glucans.</title>
        <authorList>
            <consortium name="NISC Comparative Sequencing Program"/>
            <person name="Wegmann U."/>
            <person name="Louis P."/>
            <person name="Goesmann A."/>
            <person name="Henrissat B."/>
            <person name="Duncan S.H."/>
            <person name="Flint H.J."/>
        </authorList>
    </citation>
    <scope>NUCLEOTIDE SEQUENCE</scope>
    <source>
        <strain evidence="2">JCM 10664</strain>
    </source>
</reference>
<accession>A0A917NCI0</accession>
<evidence type="ECO:0000256" key="1">
    <source>
        <dbReference type="SAM" id="MobiDB-lite"/>
    </source>
</evidence>
<sequence>MATARDDDRRGAPAERPRRPRAREPDGDEAHARPRRPAEDDDRPRSAPPALKAPQAARMAVRHVAEMTGKDAEGVTSLQRSDEGWLVHVEVVETHRVPDTMDILAVYEVQLDEDGDLLSYRRIDRYARGRGRSDEG</sequence>
<evidence type="ECO:0000313" key="2">
    <source>
        <dbReference type="EMBL" id="GAA0504003.1"/>
    </source>
</evidence>
<dbReference type="EMBL" id="BAAAHC010000001">
    <property type="protein sequence ID" value="GAA0504003.1"/>
    <property type="molecule type" value="Genomic_DNA"/>
</dbReference>
<dbReference type="AlphaFoldDB" id="A0A917NCI0"/>
<protein>
    <submittedName>
        <fullName evidence="3">Gas vesicle protein</fullName>
    </submittedName>
</protein>
<dbReference type="Proteomes" id="UP001500220">
    <property type="component" value="Unassembled WGS sequence"/>
</dbReference>
<feature type="compositionally biased region" description="Basic and acidic residues" evidence="1">
    <location>
        <begin position="1"/>
        <end position="45"/>
    </location>
</feature>
<dbReference type="GO" id="GO:0031412">
    <property type="term" value="P:gas vesicle organization"/>
    <property type="evidence" value="ECO:0007669"/>
    <property type="project" value="InterPro"/>
</dbReference>
<evidence type="ECO:0000313" key="4">
    <source>
        <dbReference type="Proteomes" id="UP000597989"/>
    </source>
</evidence>
<reference evidence="3" key="4">
    <citation type="submission" date="2020-09" db="EMBL/GenBank/DDBJ databases">
        <authorList>
            <person name="Sun Q."/>
            <person name="Zhou Y."/>
        </authorList>
    </citation>
    <scope>NUCLEOTIDE SEQUENCE</scope>
    <source>
        <strain evidence="3">CGMCC 4.7206</strain>
    </source>
</reference>
<gene>
    <name evidence="2" type="ORF">GCM10009545_02180</name>
    <name evidence="3" type="ORF">GCM10011581_25670</name>
</gene>
<feature type="region of interest" description="Disordered" evidence="1">
    <location>
        <begin position="1"/>
        <end position="59"/>
    </location>
</feature>
<keyword evidence="5" id="KW-1185">Reference proteome</keyword>
<dbReference type="InterPro" id="IPR008634">
    <property type="entry name" value="Gas-vesicle_GvpO"/>
</dbReference>
<name>A0A917NCI0_9PSEU</name>
<dbReference type="Proteomes" id="UP000597989">
    <property type="component" value="Unassembled WGS sequence"/>
</dbReference>
<dbReference type="Pfam" id="PF05800">
    <property type="entry name" value="GvpO"/>
    <property type="match status" value="1"/>
</dbReference>
<evidence type="ECO:0000313" key="5">
    <source>
        <dbReference type="Proteomes" id="UP001500220"/>
    </source>
</evidence>
<reference evidence="3 4" key="2">
    <citation type="journal article" date="2014" name="Int. J. Syst. Evol. Microbiol.">
        <title>Complete genome sequence of Corynebacterium casei LMG S-19264T (=DSM 44701T), isolated from a smear-ripened cheese.</title>
        <authorList>
            <consortium name="US DOE Joint Genome Institute (JGI-PGF)"/>
            <person name="Walter F."/>
            <person name="Albersmeier A."/>
            <person name="Kalinowski J."/>
            <person name="Ruckert C."/>
        </authorList>
    </citation>
    <scope>NUCLEOTIDE SEQUENCE [LARGE SCALE GENOMIC DNA]</scope>
    <source>
        <strain evidence="3 4">CGMCC 4.7206</strain>
    </source>
</reference>
<comment type="caution">
    <text evidence="3">The sequence shown here is derived from an EMBL/GenBank/DDBJ whole genome shotgun (WGS) entry which is preliminary data.</text>
</comment>
<evidence type="ECO:0000313" key="3">
    <source>
        <dbReference type="EMBL" id="GGI87431.1"/>
    </source>
</evidence>
<proteinExistence type="predicted"/>
<reference evidence="2" key="5">
    <citation type="submission" date="2023-12" db="EMBL/GenBank/DDBJ databases">
        <authorList>
            <person name="Sun Q."/>
            <person name="Inoue M."/>
        </authorList>
    </citation>
    <scope>NUCLEOTIDE SEQUENCE</scope>
    <source>
        <strain evidence="2">JCM 10664</strain>
    </source>
</reference>
<reference evidence="5" key="3">
    <citation type="journal article" date="2019" name="Int. J. Syst. Evol. Microbiol.">
        <title>The Global Catalogue of Microorganisms (GCM) 10K type strain sequencing project: providing services to taxonomists for standard genome sequencing and annotation.</title>
        <authorList>
            <consortium name="The Broad Institute Genomics Platform"/>
            <consortium name="The Broad Institute Genome Sequencing Center for Infectious Disease"/>
            <person name="Wu L."/>
            <person name="Ma J."/>
        </authorList>
    </citation>
    <scope>NUCLEOTIDE SEQUENCE [LARGE SCALE GENOMIC DNA]</scope>
    <source>
        <strain evidence="5">JCM 10664</strain>
    </source>
</reference>
<dbReference type="EMBL" id="BMMT01000008">
    <property type="protein sequence ID" value="GGI87431.1"/>
    <property type="molecule type" value="Genomic_DNA"/>
</dbReference>
<organism evidence="3 4">
    <name type="scientific">Saccharopolyspora thermophila</name>
    <dbReference type="NCBI Taxonomy" id="89367"/>
    <lineage>
        <taxon>Bacteria</taxon>
        <taxon>Bacillati</taxon>
        <taxon>Actinomycetota</taxon>
        <taxon>Actinomycetes</taxon>
        <taxon>Pseudonocardiales</taxon>
        <taxon>Pseudonocardiaceae</taxon>
        <taxon>Saccharopolyspora</taxon>
    </lineage>
</organism>
<dbReference type="RefSeq" id="WP_188987584.1">
    <property type="nucleotide sequence ID" value="NZ_BAAAHC010000001.1"/>
</dbReference>